<proteinExistence type="predicted"/>
<sequence length="29" mass="3051">ARARPTRGRRGTPAPTACATRVVRGATRS</sequence>
<evidence type="ECO:0000313" key="2">
    <source>
        <dbReference type="EMBL" id="CAA9349432.1"/>
    </source>
</evidence>
<feature type="non-terminal residue" evidence="2">
    <location>
        <position position="29"/>
    </location>
</feature>
<organism evidence="2">
    <name type="scientific">uncultured Gemmatimonadaceae bacterium</name>
    <dbReference type="NCBI Taxonomy" id="246130"/>
    <lineage>
        <taxon>Bacteria</taxon>
        <taxon>Pseudomonadati</taxon>
        <taxon>Gemmatimonadota</taxon>
        <taxon>Gemmatimonadia</taxon>
        <taxon>Gemmatimonadales</taxon>
        <taxon>Gemmatimonadaceae</taxon>
        <taxon>environmental samples</taxon>
    </lineage>
</organism>
<reference evidence="2" key="1">
    <citation type="submission" date="2020-02" db="EMBL/GenBank/DDBJ databases">
        <authorList>
            <person name="Meier V. D."/>
        </authorList>
    </citation>
    <scope>NUCLEOTIDE SEQUENCE</scope>
    <source>
        <strain evidence="2">AVDCRST_MAG11</strain>
    </source>
</reference>
<feature type="compositionally biased region" description="Basic residues" evidence="1">
    <location>
        <begin position="1"/>
        <end position="10"/>
    </location>
</feature>
<gene>
    <name evidence="2" type="ORF">AVDCRST_MAG11-3431</name>
</gene>
<accession>A0A6J4M5Z7</accession>
<protein>
    <submittedName>
        <fullName evidence="2">Uncharacterized protein</fullName>
    </submittedName>
</protein>
<dbReference type="EMBL" id="CADCTU010000746">
    <property type="protein sequence ID" value="CAA9349432.1"/>
    <property type="molecule type" value="Genomic_DNA"/>
</dbReference>
<dbReference type="AlphaFoldDB" id="A0A6J4M5Z7"/>
<evidence type="ECO:0000256" key="1">
    <source>
        <dbReference type="SAM" id="MobiDB-lite"/>
    </source>
</evidence>
<name>A0A6J4M5Z7_9BACT</name>
<feature type="region of interest" description="Disordered" evidence="1">
    <location>
        <begin position="1"/>
        <end position="29"/>
    </location>
</feature>
<feature type="non-terminal residue" evidence="2">
    <location>
        <position position="1"/>
    </location>
</feature>